<dbReference type="InterPro" id="IPR000792">
    <property type="entry name" value="Tscrpt_reg_LuxR_C"/>
</dbReference>
<dbReference type="Gene3D" id="1.10.10.10">
    <property type="entry name" value="Winged helix-like DNA-binding domain superfamily/Winged helix DNA-binding domain"/>
    <property type="match status" value="1"/>
</dbReference>
<dbReference type="Proteomes" id="UP000238083">
    <property type="component" value="Unassembled WGS sequence"/>
</dbReference>
<reference evidence="4 5" key="1">
    <citation type="submission" date="2018-03" db="EMBL/GenBank/DDBJ databases">
        <title>Genomic Encyclopedia of Archaeal and Bacterial Type Strains, Phase II (KMG-II): from individual species to whole genera.</title>
        <authorList>
            <person name="Goeker M."/>
        </authorList>
    </citation>
    <scope>NUCLEOTIDE SEQUENCE [LARGE SCALE GENOMIC DNA]</scope>
    <source>
        <strain evidence="4 5">DSM 19711</strain>
    </source>
</reference>
<dbReference type="SUPFAM" id="SSF48452">
    <property type="entry name" value="TPR-like"/>
    <property type="match status" value="1"/>
</dbReference>
<dbReference type="InterPro" id="IPR027417">
    <property type="entry name" value="P-loop_NTPase"/>
</dbReference>
<proteinExistence type="predicted"/>
<evidence type="ECO:0000256" key="1">
    <source>
        <dbReference type="ARBA" id="ARBA00022741"/>
    </source>
</evidence>
<sequence>MLSVPGATMAHVPVLPPAVPGPPPALVGRAVELDALEAALATARAGTSVGVLVEADAGVGKSRLVAELAAHAREAGDTVLLGHCASAGGETLPYLPFVEALEPLREQGRSPSFWAAPGETAADVSQVQLFDAVANALTGAARERPVLLVVEDLHWADGASRDLLTFLLRRLRSERLLVVATVRTDDLHRRHPLRPVLAELGRLPGVRRVVLDPFTTEETAQFLRDLAGGEVPSAVVRRIHARAEGNAYYCAELLLAGAGTGGRLPSGLADVVLARLEALPGPVSELVRTAAVGGRRVRHDLLSAVAGLPAEDLERRVRDAIALRVLEPDGEEGYAFRHALLHEAVYGDLLPGERVRLHAAYADAIAAGGRASAAQLAHHARQSNDLPRALEAGIAAAEEAGRLRAPVQAWRHLEEVLPLWGAVPDAAERTGTTLLALTLRASLLASAAGEPARSALIALDAVTLLPPTASPAVAAEVHAQCASALWACDRAQEAIEHARRAQDAGADDPDAWSAVFWATAVAARCYLGLDRFAEARAEAHRALEAIGDRDFAGGEADVLITLAGLDNLDGRLADADALFARAAAAAEAGGHLGTALRARYNLAADRYDRGDLAGAREVLDASCAWAAQVGLSWSPYGLQLIALQVTTSFVTGDFDRALAQARAVGPQAPPLVASAVGVVVAEVLAARGAFEEADAVLQPEWFDDVEDGLPAAAAHAEALRWKGEPAAAADVLVGALFSYEGNEHPKHLLGIRLGALAVGALADAGSDGPDDEALVRRVEERVADLVRTGQPRAGTLGPEGRAWAATLRAEAARWRRAPAADQVAAWREVVEEFSYGDVHDLARARWRLAEASFAAGLREEAVLLLDEARRTASRLRAVPLAAALEDLARRVRARSTPGRGPLTSRELQVLDLVAAGRTNKQVGEALFMAEKTASVHVSRIFAKLGASSRAEAVSIGLRSGLLTASPTGRDHDGG</sequence>
<dbReference type="AlphaFoldDB" id="A0A2T0R1X4"/>
<dbReference type="GO" id="GO:0006355">
    <property type="term" value="P:regulation of DNA-templated transcription"/>
    <property type="evidence" value="ECO:0007669"/>
    <property type="project" value="InterPro"/>
</dbReference>
<dbReference type="PANTHER" id="PTHR16305:SF35">
    <property type="entry name" value="TRANSCRIPTIONAL ACTIVATOR DOMAIN"/>
    <property type="match status" value="1"/>
</dbReference>
<comment type="caution">
    <text evidence="4">The sequence shown here is derived from an EMBL/GenBank/DDBJ whole genome shotgun (WGS) entry which is preliminary data.</text>
</comment>
<dbReference type="PANTHER" id="PTHR16305">
    <property type="entry name" value="TESTICULAR SOLUBLE ADENYLYL CYCLASE"/>
    <property type="match status" value="1"/>
</dbReference>
<dbReference type="Pfam" id="PF00196">
    <property type="entry name" value="GerE"/>
    <property type="match status" value="1"/>
</dbReference>
<dbReference type="InterPro" id="IPR036388">
    <property type="entry name" value="WH-like_DNA-bd_sf"/>
</dbReference>
<keyword evidence="1" id="KW-0547">Nucleotide-binding</keyword>
<dbReference type="Gene3D" id="3.40.50.300">
    <property type="entry name" value="P-loop containing nucleotide triphosphate hydrolases"/>
    <property type="match status" value="1"/>
</dbReference>
<feature type="domain" description="HTH luxR-type" evidence="3">
    <location>
        <begin position="895"/>
        <end position="960"/>
    </location>
</feature>
<evidence type="ECO:0000313" key="5">
    <source>
        <dbReference type="Proteomes" id="UP000238083"/>
    </source>
</evidence>
<evidence type="ECO:0000256" key="2">
    <source>
        <dbReference type="ARBA" id="ARBA00022840"/>
    </source>
</evidence>
<dbReference type="GO" id="GO:0003677">
    <property type="term" value="F:DNA binding"/>
    <property type="evidence" value="ECO:0007669"/>
    <property type="project" value="InterPro"/>
</dbReference>
<gene>
    <name evidence="4" type="ORF">CLV37_108191</name>
</gene>
<dbReference type="PRINTS" id="PR00038">
    <property type="entry name" value="HTHLUXR"/>
</dbReference>
<dbReference type="InterPro" id="IPR011990">
    <property type="entry name" value="TPR-like_helical_dom_sf"/>
</dbReference>
<name>A0A2T0R1X4_9ACTN</name>
<keyword evidence="5" id="KW-1185">Reference proteome</keyword>
<dbReference type="SUPFAM" id="SSF52540">
    <property type="entry name" value="P-loop containing nucleoside triphosphate hydrolases"/>
    <property type="match status" value="1"/>
</dbReference>
<evidence type="ECO:0000259" key="3">
    <source>
        <dbReference type="PROSITE" id="PS50043"/>
    </source>
</evidence>
<dbReference type="CDD" id="cd06170">
    <property type="entry name" value="LuxR_C_like"/>
    <property type="match status" value="1"/>
</dbReference>
<accession>A0A2T0R1X4</accession>
<dbReference type="SMART" id="SM00421">
    <property type="entry name" value="HTH_LUXR"/>
    <property type="match status" value="1"/>
</dbReference>
<dbReference type="SUPFAM" id="SSF46894">
    <property type="entry name" value="C-terminal effector domain of the bipartite response regulators"/>
    <property type="match status" value="1"/>
</dbReference>
<dbReference type="InterPro" id="IPR041664">
    <property type="entry name" value="AAA_16"/>
</dbReference>
<dbReference type="Gene3D" id="1.25.40.10">
    <property type="entry name" value="Tetratricopeptide repeat domain"/>
    <property type="match status" value="1"/>
</dbReference>
<dbReference type="EMBL" id="PVZF01000008">
    <property type="protein sequence ID" value="PRY13521.1"/>
    <property type="molecule type" value="Genomic_DNA"/>
</dbReference>
<keyword evidence="2" id="KW-0067">ATP-binding</keyword>
<evidence type="ECO:0000313" key="4">
    <source>
        <dbReference type="EMBL" id="PRY13521.1"/>
    </source>
</evidence>
<organism evidence="4 5">
    <name type="scientific">Kineococcus rhizosphaerae</name>
    <dbReference type="NCBI Taxonomy" id="559628"/>
    <lineage>
        <taxon>Bacteria</taxon>
        <taxon>Bacillati</taxon>
        <taxon>Actinomycetota</taxon>
        <taxon>Actinomycetes</taxon>
        <taxon>Kineosporiales</taxon>
        <taxon>Kineosporiaceae</taxon>
        <taxon>Kineococcus</taxon>
    </lineage>
</organism>
<dbReference type="InterPro" id="IPR016032">
    <property type="entry name" value="Sig_transdc_resp-reg_C-effctor"/>
</dbReference>
<dbReference type="GO" id="GO:0005524">
    <property type="term" value="F:ATP binding"/>
    <property type="evidence" value="ECO:0007669"/>
    <property type="project" value="UniProtKB-KW"/>
</dbReference>
<dbReference type="GO" id="GO:0005737">
    <property type="term" value="C:cytoplasm"/>
    <property type="evidence" value="ECO:0007669"/>
    <property type="project" value="TreeGrafter"/>
</dbReference>
<dbReference type="Pfam" id="PF13191">
    <property type="entry name" value="AAA_16"/>
    <property type="match status" value="1"/>
</dbReference>
<protein>
    <submittedName>
        <fullName evidence="4">Regulatory LuxR family protein</fullName>
    </submittedName>
</protein>
<dbReference type="GO" id="GO:0004016">
    <property type="term" value="F:adenylate cyclase activity"/>
    <property type="evidence" value="ECO:0007669"/>
    <property type="project" value="TreeGrafter"/>
</dbReference>
<dbReference type="PROSITE" id="PS50043">
    <property type="entry name" value="HTH_LUXR_2"/>
    <property type="match status" value="1"/>
</dbReference>